<dbReference type="EMBL" id="JBHFFA010000001">
    <property type="protein sequence ID" value="KAL2651418.1"/>
    <property type="molecule type" value="Genomic_DNA"/>
</dbReference>
<evidence type="ECO:0000313" key="2">
    <source>
        <dbReference type="EMBL" id="KAL2651418.1"/>
    </source>
</evidence>
<protein>
    <submittedName>
        <fullName evidence="2">Uncharacterized protein</fullName>
    </submittedName>
</protein>
<feature type="compositionally biased region" description="Basic and acidic residues" evidence="1">
    <location>
        <begin position="49"/>
        <end position="86"/>
    </location>
</feature>
<name>A0ABD1ZIZ3_9MARC</name>
<organism evidence="2 3">
    <name type="scientific">Riccia fluitans</name>
    <dbReference type="NCBI Taxonomy" id="41844"/>
    <lineage>
        <taxon>Eukaryota</taxon>
        <taxon>Viridiplantae</taxon>
        <taxon>Streptophyta</taxon>
        <taxon>Embryophyta</taxon>
        <taxon>Marchantiophyta</taxon>
        <taxon>Marchantiopsida</taxon>
        <taxon>Marchantiidae</taxon>
        <taxon>Marchantiales</taxon>
        <taxon>Ricciaceae</taxon>
        <taxon>Riccia</taxon>
    </lineage>
</organism>
<keyword evidence="3" id="KW-1185">Reference proteome</keyword>
<evidence type="ECO:0000256" key="1">
    <source>
        <dbReference type="SAM" id="MobiDB-lite"/>
    </source>
</evidence>
<accession>A0ABD1ZIZ3</accession>
<comment type="caution">
    <text evidence="2">The sequence shown here is derived from an EMBL/GenBank/DDBJ whole genome shotgun (WGS) entry which is preliminary data.</text>
</comment>
<dbReference type="Proteomes" id="UP001605036">
    <property type="component" value="Unassembled WGS sequence"/>
</dbReference>
<gene>
    <name evidence="2" type="ORF">R1flu_019546</name>
</gene>
<feature type="region of interest" description="Disordered" evidence="1">
    <location>
        <begin position="1"/>
        <end position="145"/>
    </location>
</feature>
<dbReference type="AlphaFoldDB" id="A0ABD1ZIZ3"/>
<reference evidence="2 3" key="1">
    <citation type="submission" date="2024-09" db="EMBL/GenBank/DDBJ databases">
        <title>Chromosome-scale assembly of Riccia fluitans.</title>
        <authorList>
            <person name="Paukszto L."/>
            <person name="Sawicki J."/>
            <person name="Karawczyk K."/>
            <person name="Piernik-Szablinska J."/>
            <person name="Szczecinska M."/>
            <person name="Mazdziarz M."/>
        </authorList>
    </citation>
    <scope>NUCLEOTIDE SEQUENCE [LARGE SCALE GENOMIC DNA]</scope>
    <source>
        <strain evidence="2">Rf_01</strain>
        <tissue evidence="2">Aerial parts of the thallus</tissue>
    </source>
</reference>
<proteinExistence type="predicted"/>
<evidence type="ECO:0000313" key="3">
    <source>
        <dbReference type="Proteomes" id="UP001605036"/>
    </source>
</evidence>
<sequence length="145" mass="16136">MAETDPTGVTPGEAQPVRRPTWAARTIPEADLQVLPSPEWEVEELSSDSPEKPPRKPRVEQTPPRDKERQEDPATGRRRDNQRRALDCLPMPGLEDRKPEQGITSHHRRAERRGIGREAGAAENARAGSQFPGTPQKVPASEPSR</sequence>
<feature type="compositionally biased region" description="Low complexity" evidence="1">
    <location>
        <begin position="118"/>
        <end position="128"/>
    </location>
</feature>